<proteinExistence type="inferred from homology"/>
<reference evidence="10 11" key="1">
    <citation type="journal article" date="2002" name="Nat. Genet.">
        <title>Genome sequence of the endocellular obligate symbiont of tsetse flies, Wigglesworthia glossinidia.</title>
        <authorList>
            <person name="Akman L."/>
            <person name="Yamashita A."/>
            <person name="Watanabe H."/>
            <person name="Oshima K."/>
            <person name="Shiba T."/>
            <person name="Hattori M."/>
            <person name="Aksoy S."/>
        </authorList>
    </citation>
    <scope>NUCLEOTIDE SEQUENCE [LARGE SCALE GENOMIC DNA]</scope>
</reference>
<dbReference type="STRING" id="36870.gene:10369113"/>
<keyword evidence="4 9" id="KW-0812">Transmembrane</keyword>
<accession>Q8D1V7</accession>
<evidence type="ECO:0000256" key="3">
    <source>
        <dbReference type="ARBA" id="ARBA00022475"/>
    </source>
</evidence>
<evidence type="ECO:0000256" key="8">
    <source>
        <dbReference type="PIRNR" id="PIRNR018472"/>
    </source>
</evidence>
<dbReference type="Proteomes" id="UP000000562">
    <property type="component" value="Chromosome"/>
</dbReference>
<comment type="subcellular location">
    <subcellularLocation>
        <location evidence="8">Cell inner membrane</location>
    </subcellularLocation>
    <subcellularLocation>
        <location evidence="1">Cell membrane</location>
        <topology evidence="1">Multi-pass membrane protein</topology>
    </subcellularLocation>
</comment>
<keyword evidence="3 8" id="KW-1003">Cell membrane</keyword>
<name>Q8D1V7_WIGBR</name>
<dbReference type="HOGENOM" id="CLU_119315_0_1_6"/>
<evidence type="ECO:0000256" key="1">
    <source>
        <dbReference type="ARBA" id="ARBA00004651"/>
    </source>
</evidence>
<dbReference type="NCBIfam" id="TIGR03426">
    <property type="entry name" value="shape_MreD"/>
    <property type="match status" value="1"/>
</dbReference>
<dbReference type="eggNOG" id="COG2891">
    <property type="taxonomic scope" value="Bacteria"/>
</dbReference>
<keyword evidence="7 8" id="KW-0472">Membrane</keyword>
<evidence type="ECO:0000256" key="2">
    <source>
        <dbReference type="ARBA" id="ARBA00007776"/>
    </source>
</evidence>
<feature type="transmembrane region" description="Helical" evidence="9">
    <location>
        <begin position="74"/>
        <end position="92"/>
    </location>
</feature>
<dbReference type="InterPro" id="IPR007227">
    <property type="entry name" value="Cell_shape_determining_MreD"/>
</dbReference>
<comment type="function">
    <text evidence="8">Involved in formation of the rod shape of the cell. May also contribute to regulation of formation of penicillin-binding proteins.</text>
</comment>
<evidence type="ECO:0000256" key="9">
    <source>
        <dbReference type="SAM" id="Phobius"/>
    </source>
</evidence>
<protein>
    <recommendedName>
        <fullName evidence="8">Rod shape-determining protein MreD</fullName>
    </recommendedName>
</protein>
<dbReference type="Pfam" id="PF04093">
    <property type="entry name" value="MreD"/>
    <property type="match status" value="1"/>
</dbReference>
<evidence type="ECO:0000313" key="10">
    <source>
        <dbReference type="EMBL" id="BAC24745.1"/>
    </source>
</evidence>
<keyword evidence="8" id="KW-0997">Cell inner membrane</keyword>
<dbReference type="PANTHER" id="PTHR37484">
    <property type="entry name" value="ROD SHAPE-DETERMINING PROTEIN MRED"/>
    <property type="match status" value="1"/>
</dbReference>
<dbReference type="InterPro" id="IPR026034">
    <property type="entry name" value="MreD_proteobac"/>
</dbReference>
<evidence type="ECO:0000256" key="7">
    <source>
        <dbReference type="ARBA" id="ARBA00023136"/>
    </source>
</evidence>
<dbReference type="KEGG" id="wbr:mreD"/>
<keyword evidence="5 8" id="KW-0133">Cell shape</keyword>
<dbReference type="EMBL" id="BA000021">
    <property type="protein sequence ID" value="BAC24745.1"/>
    <property type="molecule type" value="Genomic_DNA"/>
</dbReference>
<dbReference type="PIRSF" id="PIRSF018472">
    <property type="entry name" value="MreD_proteobac"/>
    <property type="match status" value="1"/>
</dbReference>
<organism evidence="10 11">
    <name type="scientific">Wigglesworthia glossinidia brevipalpis</name>
    <dbReference type="NCBI Taxonomy" id="36870"/>
    <lineage>
        <taxon>Bacteria</taxon>
        <taxon>Pseudomonadati</taxon>
        <taxon>Pseudomonadota</taxon>
        <taxon>Gammaproteobacteria</taxon>
        <taxon>Enterobacterales</taxon>
        <taxon>Erwiniaceae</taxon>
        <taxon>Wigglesworthia</taxon>
    </lineage>
</organism>
<dbReference type="GO" id="GO:0005886">
    <property type="term" value="C:plasma membrane"/>
    <property type="evidence" value="ECO:0007669"/>
    <property type="project" value="UniProtKB-SubCell"/>
</dbReference>
<evidence type="ECO:0000256" key="6">
    <source>
        <dbReference type="ARBA" id="ARBA00022989"/>
    </source>
</evidence>
<keyword evidence="6 9" id="KW-1133">Transmembrane helix</keyword>
<feature type="transmembrane region" description="Helical" evidence="9">
    <location>
        <begin position="104"/>
        <end position="125"/>
    </location>
</feature>
<feature type="transmembrane region" description="Helical" evidence="9">
    <location>
        <begin position="145"/>
        <end position="162"/>
    </location>
</feature>
<dbReference type="PANTHER" id="PTHR37484:SF1">
    <property type="entry name" value="ROD SHAPE-DETERMINING PROTEIN MRED"/>
    <property type="match status" value="1"/>
</dbReference>
<dbReference type="AlphaFoldDB" id="Q8D1V7"/>
<comment type="similarity">
    <text evidence="2 8">Belongs to the MreD family.</text>
</comment>
<gene>
    <name evidence="10" type="primary">mreD</name>
</gene>
<feature type="transmembrane region" description="Helical" evidence="9">
    <location>
        <begin position="6"/>
        <end position="26"/>
    </location>
</feature>
<dbReference type="OrthoDB" id="6647425at2"/>
<evidence type="ECO:0000256" key="4">
    <source>
        <dbReference type="ARBA" id="ARBA00022692"/>
    </source>
</evidence>
<dbReference type="GO" id="GO:0008360">
    <property type="term" value="P:regulation of cell shape"/>
    <property type="evidence" value="ECO:0007669"/>
    <property type="project" value="UniProtKB-UniRule"/>
</dbReference>
<evidence type="ECO:0000313" key="11">
    <source>
        <dbReference type="Proteomes" id="UP000000562"/>
    </source>
</evidence>
<keyword evidence="11" id="KW-1185">Reference proteome</keyword>
<evidence type="ECO:0000256" key="5">
    <source>
        <dbReference type="ARBA" id="ARBA00022960"/>
    </source>
</evidence>
<sequence>MNKLNLIRIFIIYSLFLISLILQIISWPQNFNLLKPSWVYIIFSCLLLIYPEKINIGTGFILGLILDLHLGSTLGMHSISISFLAYLILINIKYFYKTSLFKQSLYISFFISIVKLSILIIQLVISNTLLQINFFENILIDIIMWPWIFSLIKNILCYFNVINKGIFF</sequence>